<sequence length="375" mass="42939">MQFRHRKCIPPLAFASTFALLLLLFTTYYHFNGVPFLSSRHVPVVDDSFHFVEHRLKPIPVSTLPSPPRFAYLISGSAGNGNMLRRVLLAIYHPLNQYIVHLDRKASPQERLALERFVKGYKVFKEVGNVRMIVKANLITYRGSTMVANTLHAAAILLREGGDWDWGQRAKPVIIDSGLYNLRRADVFWIRQRRSVPTAFKLFTGSAWMVLSRPFIEYCVWGWDNLPRKVLMYYTNFLSSPEGYFHTVICNAEAFRNTTVNSDLHFISWDNPPRQHPQLLRLAHMKRMLESNAPFARKFYQNGRLLDKIDAELLSRGREMFTPGGWCVGSRENGADPCSVVGTPTVLKPGPGAQRLQALINFLLSDAIFRPRQCE</sequence>
<protein>
    <submittedName>
        <fullName evidence="7">Uncharacterized protein</fullName>
    </submittedName>
</protein>
<keyword evidence="6" id="KW-1133">Transmembrane helix</keyword>
<evidence type="ECO:0000256" key="2">
    <source>
        <dbReference type="ARBA" id="ARBA00022676"/>
    </source>
</evidence>
<organism evidence="7 8">
    <name type="scientific">Hibiscus sabdariffa</name>
    <name type="common">roselle</name>
    <dbReference type="NCBI Taxonomy" id="183260"/>
    <lineage>
        <taxon>Eukaryota</taxon>
        <taxon>Viridiplantae</taxon>
        <taxon>Streptophyta</taxon>
        <taxon>Embryophyta</taxon>
        <taxon>Tracheophyta</taxon>
        <taxon>Spermatophyta</taxon>
        <taxon>Magnoliopsida</taxon>
        <taxon>eudicotyledons</taxon>
        <taxon>Gunneridae</taxon>
        <taxon>Pentapetalae</taxon>
        <taxon>rosids</taxon>
        <taxon>malvids</taxon>
        <taxon>Malvales</taxon>
        <taxon>Malvaceae</taxon>
        <taxon>Malvoideae</taxon>
        <taxon>Hibiscus</taxon>
    </lineage>
</organism>
<feature type="transmembrane region" description="Helical" evidence="6">
    <location>
        <begin position="12"/>
        <end position="31"/>
    </location>
</feature>
<proteinExistence type="predicted"/>
<comment type="caution">
    <text evidence="7">The sequence shown here is derived from an EMBL/GenBank/DDBJ whole genome shotgun (WGS) entry which is preliminary data.</text>
</comment>
<keyword evidence="4 6" id="KW-0472">Membrane</keyword>
<accession>A0ABR2PX44</accession>
<dbReference type="InterPro" id="IPR044610">
    <property type="entry name" value="GLCAT14A/B/C"/>
</dbReference>
<keyword evidence="5" id="KW-0325">Glycoprotein</keyword>
<comment type="subcellular location">
    <subcellularLocation>
        <location evidence="1">Membrane</location>
        <topology evidence="1">Single-pass type II membrane protein</topology>
    </subcellularLocation>
</comment>
<dbReference type="Pfam" id="PF02485">
    <property type="entry name" value="Branch"/>
    <property type="match status" value="2"/>
</dbReference>
<reference evidence="7 8" key="1">
    <citation type="journal article" date="2024" name="G3 (Bethesda)">
        <title>Genome assembly of Hibiscus sabdariffa L. provides insights into metabolisms of medicinal natural products.</title>
        <authorList>
            <person name="Kim T."/>
        </authorList>
    </citation>
    <scope>NUCLEOTIDE SEQUENCE [LARGE SCALE GENOMIC DNA]</scope>
    <source>
        <strain evidence="7">TK-2024</strain>
        <tissue evidence="7">Old leaves</tissue>
    </source>
</reference>
<evidence type="ECO:0000256" key="4">
    <source>
        <dbReference type="ARBA" id="ARBA00023136"/>
    </source>
</evidence>
<keyword evidence="2" id="KW-0328">Glycosyltransferase</keyword>
<evidence type="ECO:0000256" key="3">
    <source>
        <dbReference type="ARBA" id="ARBA00022679"/>
    </source>
</evidence>
<keyword evidence="6" id="KW-0812">Transmembrane</keyword>
<dbReference type="PANTHER" id="PTHR45719:SF3">
    <property type="entry name" value="BETA-GLUCURONOSYLTRANSFERASE GLCAT14A"/>
    <property type="match status" value="1"/>
</dbReference>
<dbReference type="InterPro" id="IPR003406">
    <property type="entry name" value="Glyco_trans_14"/>
</dbReference>
<dbReference type="PANTHER" id="PTHR45719">
    <property type="entry name" value="GLYCOSYLTRANSFERASE"/>
    <property type="match status" value="1"/>
</dbReference>
<evidence type="ECO:0000256" key="1">
    <source>
        <dbReference type="ARBA" id="ARBA00004606"/>
    </source>
</evidence>
<keyword evidence="8" id="KW-1185">Reference proteome</keyword>
<gene>
    <name evidence="7" type="ORF">V6N11_049078</name>
</gene>
<evidence type="ECO:0000313" key="8">
    <source>
        <dbReference type="Proteomes" id="UP001396334"/>
    </source>
</evidence>
<evidence type="ECO:0000256" key="5">
    <source>
        <dbReference type="ARBA" id="ARBA00023180"/>
    </source>
</evidence>
<keyword evidence="3" id="KW-0808">Transferase</keyword>
<name>A0ABR2PX44_9ROSI</name>
<evidence type="ECO:0000313" key="7">
    <source>
        <dbReference type="EMBL" id="KAK8993020.1"/>
    </source>
</evidence>
<evidence type="ECO:0000256" key="6">
    <source>
        <dbReference type="SAM" id="Phobius"/>
    </source>
</evidence>
<dbReference type="EMBL" id="JBBPBN010000050">
    <property type="protein sequence ID" value="KAK8993020.1"/>
    <property type="molecule type" value="Genomic_DNA"/>
</dbReference>
<dbReference type="Proteomes" id="UP001396334">
    <property type="component" value="Unassembled WGS sequence"/>
</dbReference>